<sequence length="73" mass="8276">MIHQISIRDLNTLGNQLPRGNMKKDIQAFVLKAVEVKLSHLPFNDEIEGDARIIKAIKAAIIIEKNSNLKNKR</sequence>
<name>A0A0F9BGW2_9ZZZZ</name>
<accession>A0A0F9BGW2</accession>
<evidence type="ECO:0000313" key="1">
    <source>
        <dbReference type="EMBL" id="KKL13052.1"/>
    </source>
</evidence>
<proteinExistence type="predicted"/>
<protein>
    <submittedName>
        <fullName evidence="1">Uncharacterized protein</fullName>
    </submittedName>
</protein>
<organism evidence="1">
    <name type="scientific">marine sediment metagenome</name>
    <dbReference type="NCBI Taxonomy" id="412755"/>
    <lineage>
        <taxon>unclassified sequences</taxon>
        <taxon>metagenomes</taxon>
        <taxon>ecological metagenomes</taxon>
    </lineage>
</organism>
<gene>
    <name evidence="1" type="ORF">LCGC14_2529610</name>
</gene>
<reference evidence="1" key="1">
    <citation type="journal article" date="2015" name="Nature">
        <title>Complex archaea that bridge the gap between prokaryotes and eukaryotes.</title>
        <authorList>
            <person name="Spang A."/>
            <person name="Saw J.H."/>
            <person name="Jorgensen S.L."/>
            <person name="Zaremba-Niedzwiedzka K."/>
            <person name="Martijn J."/>
            <person name="Lind A.E."/>
            <person name="van Eijk R."/>
            <person name="Schleper C."/>
            <person name="Guy L."/>
            <person name="Ettema T.J."/>
        </authorList>
    </citation>
    <scope>NUCLEOTIDE SEQUENCE</scope>
</reference>
<dbReference type="EMBL" id="LAZR01041015">
    <property type="protein sequence ID" value="KKL13052.1"/>
    <property type="molecule type" value="Genomic_DNA"/>
</dbReference>
<comment type="caution">
    <text evidence="1">The sequence shown here is derived from an EMBL/GenBank/DDBJ whole genome shotgun (WGS) entry which is preliminary data.</text>
</comment>
<dbReference type="AlphaFoldDB" id="A0A0F9BGW2"/>